<reference evidence="15" key="1">
    <citation type="journal article" date="2014" name="Int. J. Syst. Evol. Microbiol.">
        <title>Complete genome sequence of Corynebacterium casei LMG S-19264T (=DSM 44701T), isolated from a smear-ripened cheese.</title>
        <authorList>
            <consortium name="US DOE Joint Genome Institute (JGI-PGF)"/>
            <person name="Walter F."/>
            <person name="Albersmeier A."/>
            <person name="Kalinowski J."/>
            <person name="Ruckert C."/>
        </authorList>
    </citation>
    <scope>NUCLEOTIDE SEQUENCE</scope>
    <source>
        <strain evidence="15">CGMCC 1.15178</strain>
    </source>
</reference>
<dbReference type="PROSITE" id="PS50109">
    <property type="entry name" value="HIS_KIN"/>
    <property type="match status" value="1"/>
</dbReference>
<dbReference type="EC" id="2.7.13.3" evidence="3"/>
<evidence type="ECO:0000256" key="1">
    <source>
        <dbReference type="ARBA" id="ARBA00000085"/>
    </source>
</evidence>
<comment type="subcellular location">
    <subcellularLocation>
        <location evidence="2">Cell membrane</location>
        <topology evidence="2">Multi-pass membrane protein</topology>
    </subcellularLocation>
</comment>
<dbReference type="InterPro" id="IPR003594">
    <property type="entry name" value="HATPase_dom"/>
</dbReference>
<dbReference type="FunFam" id="3.30.565.10:FF:000006">
    <property type="entry name" value="Sensor histidine kinase WalK"/>
    <property type="match status" value="1"/>
</dbReference>
<evidence type="ECO:0000256" key="3">
    <source>
        <dbReference type="ARBA" id="ARBA00012438"/>
    </source>
</evidence>
<evidence type="ECO:0000256" key="9">
    <source>
        <dbReference type="ARBA" id="ARBA00022840"/>
    </source>
</evidence>
<protein>
    <recommendedName>
        <fullName evidence="3">histidine kinase</fullName>
        <ecNumber evidence="3">2.7.13.3</ecNumber>
    </recommendedName>
</protein>
<dbReference type="SMART" id="SM00304">
    <property type="entry name" value="HAMP"/>
    <property type="match status" value="1"/>
</dbReference>
<comment type="catalytic activity">
    <reaction evidence="1">
        <text>ATP + protein L-histidine = ADP + protein N-phospho-L-histidine.</text>
        <dbReference type="EC" id="2.7.13.3"/>
    </reaction>
</comment>
<dbReference type="SMART" id="SM00387">
    <property type="entry name" value="HATPase_c"/>
    <property type="match status" value="1"/>
</dbReference>
<keyword evidence="6" id="KW-0808">Transferase</keyword>
<dbReference type="GO" id="GO:0000155">
    <property type="term" value="F:phosphorelay sensor kinase activity"/>
    <property type="evidence" value="ECO:0007669"/>
    <property type="project" value="InterPro"/>
</dbReference>
<sequence>MKRKKGPGSQEDLVRHKSPHFSLKWRFTIGLGILLTTTILTLGWLVLSGIEQEQMNKVEANLKQRSELANLRLRQTYLSADARDDVDTFFRRRGPELASDLSSLLGNARIVLYDANGKEIGNSQPLSTTPAVEDILGYAMKGRTVYQVSGNSLIYLSPLVWSVGQVGIVQLEASLQADQDYYASLQRSLRNIGLTALGVSFLIGFLYVSRVTGSLRRLRSAADQIRDGHFIKESPIRRRDELGELSEGITYMSREIEQSFARQKQFIGNISHEFKTPLTSIIAYSDLLDMYRDDPDLLDEARGNIRKEADRLLEMVEKVLHLSALEQYEFGLHAERLDVRESLEEVCSRMRGKAVQFGIAVETDLQPAPIRIDRESLMHIFLNLLDNAIKYNIKGGRVQVSCYPEGGKAVIIFRDTGIGIPREAVVKLFEPFYTVSKDRARLTGGTGLGLSLVKRLVEVQKGSITVVPLPLGEKGSLFRVEFPLALPAPD</sequence>
<evidence type="ECO:0000256" key="4">
    <source>
        <dbReference type="ARBA" id="ARBA00022475"/>
    </source>
</evidence>
<evidence type="ECO:0000259" key="14">
    <source>
        <dbReference type="PROSITE" id="PS50885"/>
    </source>
</evidence>
<dbReference type="Pfam" id="PF02518">
    <property type="entry name" value="HATPase_c"/>
    <property type="match status" value="1"/>
</dbReference>
<dbReference type="CDD" id="cd00075">
    <property type="entry name" value="HATPase"/>
    <property type="match status" value="1"/>
</dbReference>
<dbReference type="InterPro" id="IPR036097">
    <property type="entry name" value="HisK_dim/P_sf"/>
</dbReference>
<dbReference type="InterPro" id="IPR050736">
    <property type="entry name" value="Sensor_HK_Regulatory"/>
</dbReference>
<dbReference type="PANTHER" id="PTHR43711:SF28">
    <property type="entry name" value="SENSOR HISTIDINE KINASE YXDK"/>
    <property type="match status" value="1"/>
</dbReference>
<dbReference type="EMBL" id="BMHP01000002">
    <property type="protein sequence ID" value="GGD75617.1"/>
    <property type="molecule type" value="Genomic_DNA"/>
</dbReference>
<feature type="transmembrane region" description="Helical" evidence="12">
    <location>
        <begin position="191"/>
        <end position="209"/>
    </location>
</feature>
<dbReference type="GO" id="GO:0005886">
    <property type="term" value="C:plasma membrane"/>
    <property type="evidence" value="ECO:0007669"/>
    <property type="project" value="UniProtKB-SubCell"/>
</dbReference>
<keyword evidence="7" id="KW-0547">Nucleotide-binding</keyword>
<dbReference type="SUPFAM" id="SSF47384">
    <property type="entry name" value="Homodimeric domain of signal transducing histidine kinase"/>
    <property type="match status" value="1"/>
</dbReference>
<keyword evidence="5" id="KW-0597">Phosphoprotein</keyword>
<feature type="domain" description="HAMP" evidence="14">
    <location>
        <begin position="209"/>
        <end position="261"/>
    </location>
</feature>
<dbReference type="CDD" id="cd06225">
    <property type="entry name" value="HAMP"/>
    <property type="match status" value="1"/>
</dbReference>
<organism evidence="15 16">
    <name type="scientific">Paenibacillus nasutitermitis</name>
    <dbReference type="NCBI Taxonomy" id="1652958"/>
    <lineage>
        <taxon>Bacteria</taxon>
        <taxon>Bacillati</taxon>
        <taxon>Bacillota</taxon>
        <taxon>Bacilli</taxon>
        <taxon>Bacillales</taxon>
        <taxon>Paenibacillaceae</taxon>
        <taxon>Paenibacillus</taxon>
    </lineage>
</organism>
<dbReference type="CDD" id="cd00082">
    <property type="entry name" value="HisKA"/>
    <property type="match status" value="1"/>
</dbReference>
<keyword evidence="10" id="KW-0902">Two-component regulatory system</keyword>
<keyword evidence="11 12" id="KW-0472">Membrane</keyword>
<dbReference type="SUPFAM" id="SSF158472">
    <property type="entry name" value="HAMP domain-like"/>
    <property type="match status" value="1"/>
</dbReference>
<dbReference type="InterPro" id="IPR004358">
    <property type="entry name" value="Sig_transdc_His_kin-like_C"/>
</dbReference>
<feature type="domain" description="Histidine kinase" evidence="13">
    <location>
        <begin position="269"/>
        <end position="486"/>
    </location>
</feature>
<feature type="transmembrane region" description="Helical" evidence="12">
    <location>
        <begin position="25"/>
        <end position="47"/>
    </location>
</feature>
<dbReference type="Pfam" id="PF00672">
    <property type="entry name" value="HAMP"/>
    <property type="match status" value="1"/>
</dbReference>
<dbReference type="SMART" id="SM00388">
    <property type="entry name" value="HisKA"/>
    <property type="match status" value="1"/>
</dbReference>
<dbReference type="PROSITE" id="PS50885">
    <property type="entry name" value="HAMP"/>
    <property type="match status" value="1"/>
</dbReference>
<dbReference type="Pfam" id="PF00512">
    <property type="entry name" value="HisKA"/>
    <property type="match status" value="1"/>
</dbReference>
<keyword evidence="12" id="KW-1133">Transmembrane helix</keyword>
<dbReference type="AlphaFoldDB" id="A0A917DXB2"/>
<dbReference type="PANTHER" id="PTHR43711">
    <property type="entry name" value="TWO-COMPONENT HISTIDINE KINASE"/>
    <property type="match status" value="1"/>
</dbReference>
<evidence type="ECO:0000256" key="12">
    <source>
        <dbReference type="SAM" id="Phobius"/>
    </source>
</evidence>
<gene>
    <name evidence="15" type="primary">lisK</name>
    <name evidence="15" type="ORF">GCM10010911_36980</name>
</gene>
<evidence type="ECO:0000256" key="8">
    <source>
        <dbReference type="ARBA" id="ARBA00022777"/>
    </source>
</evidence>
<evidence type="ECO:0000256" key="10">
    <source>
        <dbReference type="ARBA" id="ARBA00023012"/>
    </source>
</evidence>
<keyword evidence="8 15" id="KW-0418">Kinase</keyword>
<evidence type="ECO:0000256" key="5">
    <source>
        <dbReference type="ARBA" id="ARBA00022553"/>
    </source>
</evidence>
<evidence type="ECO:0000259" key="13">
    <source>
        <dbReference type="PROSITE" id="PS50109"/>
    </source>
</evidence>
<evidence type="ECO:0000256" key="6">
    <source>
        <dbReference type="ARBA" id="ARBA00022679"/>
    </source>
</evidence>
<evidence type="ECO:0000313" key="16">
    <source>
        <dbReference type="Proteomes" id="UP000612456"/>
    </source>
</evidence>
<evidence type="ECO:0000256" key="2">
    <source>
        <dbReference type="ARBA" id="ARBA00004651"/>
    </source>
</evidence>
<evidence type="ECO:0000256" key="7">
    <source>
        <dbReference type="ARBA" id="ARBA00022741"/>
    </source>
</evidence>
<dbReference type="GO" id="GO:0005524">
    <property type="term" value="F:ATP binding"/>
    <property type="evidence" value="ECO:0007669"/>
    <property type="project" value="UniProtKB-KW"/>
</dbReference>
<keyword evidence="16" id="KW-1185">Reference proteome</keyword>
<comment type="caution">
    <text evidence="15">The sequence shown here is derived from an EMBL/GenBank/DDBJ whole genome shotgun (WGS) entry which is preliminary data.</text>
</comment>
<dbReference type="PRINTS" id="PR00344">
    <property type="entry name" value="BCTRLSENSOR"/>
</dbReference>
<reference evidence="15" key="2">
    <citation type="submission" date="2020-09" db="EMBL/GenBank/DDBJ databases">
        <authorList>
            <person name="Sun Q."/>
            <person name="Zhou Y."/>
        </authorList>
    </citation>
    <scope>NUCLEOTIDE SEQUENCE</scope>
    <source>
        <strain evidence="15">CGMCC 1.15178</strain>
    </source>
</reference>
<dbReference type="Proteomes" id="UP000612456">
    <property type="component" value="Unassembled WGS sequence"/>
</dbReference>
<dbReference type="InterPro" id="IPR036890">
    <property type="entry name" value="HATPase_C_sf"/>
</dbReference>
<keyword evidence="9" id="KW-0067">ATP-binding</keyword>
<evidence type="ECO:0000313" key="15">
    <source>
        <dbReference type="EMBL" id="GGD75617.1"/>
    </source>
</evidence>
<dbReference type="InterPro" id="IPR003661">
    <property type="entry name" value="HisK_dim/P_dom"/>
</dbReference>
<dbReference type="SUPFAM" id="SSF55874">
    <property type="entry name" value="ATPase domain of HSP90 chaperone/DNA topoisomerase II/histidine kinase"/>
    <property type="match status" value="1"/>
</dbReference>
<keyword evidence="12" id="KW-0812">Transmembrane</keyword>
<proteinExistence type="predicted"/>
<accession>A0A917DXB2</accession>
<dbReference type="RefSeq" id="WP_188993353.1">
    <property type="nucleotide sequence ID" value="NZ_BMHP01000002.1"/>
</dbReference>
<evidence type="ECO:0000256" key="11">
    <source>
        <dbReference type="ARBA" id="ARBA00023136"/>
    </source>
</evidence>
<dbReference type="Gene3D" id="6.10.340.10">
    <property type="match status" value="1"/>
</dbReference>
<dbReference type="Gene3D" id="3.30.565.10">
    <property type="entry name" value="Histidine kinase-like ATPase, C-terminal domain"/>
    <property type="match status" value="1"/>
</dbReference>
<name>A0A917DXB2_9BACL</name>
<dbReference type="InterPro" id="IPR003660">
    <property type="entry name" value="HAMP_dom"/>
</dbReference>
<dbReference type="Gene3D" id="1.10.287.130">
    <property type="match status" value="1"/>
</dbReference>
<dbReference type="InterPro" id="IPR005467">
    <property type="entry name" value="His_kinase_dom"/>
</dbReference>
<keyword evidence="4" id="KW-1003">Cell membrane</keyword>